<evidence type="ECO:0000313" key="3">
    <source>
        <dbReference type="Proteomes" id="UP000635606"/>
    </source>
</evidence>
<dbReference type="AlphaFoldDB" id="A0A8J3ZYM2"/>
<comment type="caution">
    <text evidence="2">The sequence shown here is derived from an EMBL/GenBank/DDBJ whole genome shotgun (WGS) entry which is preliminary data.</text>
</comment>
<dbReference type="InterPro" id="IPR028261">
    <property type="entry name" value="DPD_II"/>
</dbReference>
<evidence type="ECO:0000259" key="1">
    <source>
        <dbReference type="PROSITE" id="PS51379"/>
    </source>
</evidence>
<feature type="domain" description="4Fe-4S ferredoxin-type" evidence="1">
    <location>
        <begin position="507"/>
        <end position="536"/>
    </location>
</feature>
<keyword evidence="3" id="KW-1185">Reference proteome</keyword>
<dbReference type="Pfam" id="PF14691">
    <property type="entry name" value="Fer4_20"/>
    <property type="match status" value="1"/>
</dbReference>
<dbReference type="PRINTS" id="PR00469">
    <property type="entry name" value="PNDRDTASEII"/>
</dbReference>
<name>A0A8J3ZYM2_9ACTN</name>
<proteinExistence type="predicted"/>
<dbReference type="Pfam" id="PF07992">
    <property type="entry name" value="Pyr_redox_2"/>
    <property type="match status" value="1"/>
</dbReference>
<dbReference type="PROSITE" id="PS51379">
    <property type="entry name" value="4FE4S_FER_2"/>
    <property type="match status" value="1"/>
</dbReference>
<dbReference type="InterPro" id="IPR023753">
    <property type="entry name" value="FAD/NAD-binding_dom"/>
</dbReference>
<accession>A0A8J3ZYM2</accession>
<dbReference type="PANTHER" id="PTHR42783">
    <property type="entry name" value="GLUTAMATE SYNTHASE [NADPH] SMALL CHAIN"/>
    <property type="match status" value="1"/>
</dbReference>
<dbReference type="Gene3D" id="3.50.50.60">
    <property type="entry name" value="FAD/NAD(P)-binding domain"/>
    <property type="match status" value="2"/>
</dbReference>
<dbReference type="PANTHER" id="PTHR42783:SF3">
    <property type="entry name" value="GLUTAMATE SYNTHASE [NADPH] SMALL CHAIN-RELATED"/>
    <property type="match status" value="1"/>
</dbReference>
<evidence type="ECO:0000313" key="2">
    <source>
        <dbReference type="EMBL" id="GIJ71643.1"/>
    </source>
</evidence>
<gene>
    <name evidence="2" type="ORF">Voc01_065600</name>
</gene>
<dbReference type="Gene3D" id="3.30.70.20">
    <property type="match status" value="1"/>
</dbReference>
<protein>
    <submittedName>
        <fullName evidence="2">Glutamate synthase</fullName>
    </submittedName>
</protein>
<dbReference type="SUPFAM" id="SSF51971">
    <property type="entry name" value="Nucleotide-binding domain"/>
    <property type="match status" value="1"/>
</dbReference>
<dbReference type="InterPro" id="IPR009051">
    <property type="entry name" value="Helical_ferredxn"/>
</dbReference>
<dbReference type="SUPFAM" id="SSF46548">
    <property type="entry name" value="alpha-helical ferredoxin"/>
    <property type="match status" value="2"/>
</dbReference>
<dbReference type="InterPro" id="IPR036188">
    <property type="entry name" value="FAD/NAD-bd_sf"/>
</dbReference>
<organism evidence="2 3">
    <name type="scientific">Virgisporangium ochraceum</name>
    <dbReference type="NCBI Taxonomy" id="65505"/>
    <lineage>
        <taxon>Bacteria</taxon>
        <taxon>Bacillati</taxon>
        <taxon>Actinomycetota</taxon>
        <taxon>Actinomycetes</taxon>
        <taxon>Micromonosporales</taxon>
        <taxon>Micromonosporaceae</taxon>
        <taxon>Virgisporangium</taxon>
    </lineage>
</organism>
<dbReference type="GO" id="GO:0051536">
    <property type="term" value="F:iron-sulfur cluster binding"/>
    <property type="evidence" value="ECO:0007669"/>
    <property type="project" value="InterPro"/>
</dbReference>
<sequence length="553" mass="59224">MNRPFAITLGVGSSLANHTGSWRQERPVYVHNRPPCAEGCPAGQDPRQWLYIAEEGRYEDAWRAVMAVNPFPAVIGRVCYHPCQSVCNRAQLDEAVGINAVERFLGDEAIRRQWTVTVDAPSSGRRVLVVGAGPAGLTAAYHLRLLGHDVTVRDAGERPGGMMRYGIPAYRLPRDVLDAETDRIRALGVTFEMGRPVTDLAAERDGFDAVFVAVGQQLGQRTAIPAGDSARILDAISVLHRLADDDPPELGRRVVVYGGGNTAMDAARAARRIGATDAIVVYRRTRDRMPAHETDLTQALDEGVTVRWLSTIAAFDGGRVMVERMEFDDTGFPQPTGEFTELAADSVLLAVGQRADLSLLSTVDGVEFDGGDVRVGPDLSTGCPGVFAGGDIVRAERTVTNAIGQGHRAARAIDAYLRGNTDGPAPVPPTATYERLNTWYYSDAPATVQPQLTAARRTSTFDEVVGGLDEGTALFEARRCLSCGNCFECDNCYGVCPDNAVIKLGGPNFAIDYEYSKGCGICAAECPAGAIDMIPEPAPAEAGASSRVPEPKG</sequence>
<dbReference type="GO" id="GO:0016491">
    <property type="term" value="F:oxidoreductase activity"/>
    <property type="evidence" value="ECO:0007669"/>
    <property type="project" value="InterPro"/>
</dbReference>
<dbReference type="InterPro" id="IPR017896">
    <property type="entry name" value="4Fe4S_Fe-S-bd"/>
</dbReference>
<dbReference type="RefSeq" id="WP_203931488.1">
    <property type="nucleotide sequence ID" value="NZ_BOPH01000088.1"/>
</dbReference>
<reference evidence="2" key="1">
    <citation type="submission" date="2021-01" db="EMBL/GenBank/DDBJ databases">
        <title>Whole genome shotgun sequence of Virgisporangium ochraceum NBRC 16418.</title>
        <authorList>
            <person name="Komaki H."/>
            <person name="Tamura T."/>
        </authorList>
    </citation>
    <scope>NUCLEOTIDE SEQUENCE</scope>
    <source>
        <strain evidence="2">NBRC 16418</strain>
    </source>
</reference>
<dbReference type="NCBIfam" id="NF009410">
    <property type="entry name" value="PRK12771.1"/>
    <property type="match status" value="1"/>
</dbReference>
<dbReference type="EMBL" id="BOPH01000088">
    <property type="protein sequence ID" value="GIJ71643.1"/>
    <property type="molecule type" value="Genomic_DNA"/>
</dbReference>
<dbReference type="Proteomes" id="UP000635606">
    <property type="component" value="Unassembled WGS sequence"/>
</dbReference>
<dbReference type="Gene3D" id="1.10.1060.10">
    <property type="entry name" value="Alpha-helical ferredoxin"/>
    <property type="match status" value="1"/>
</dbReference>
<dbReference type="PRINTS" id="PR00368">
    <property type="entry name" value="FADPNR"/>
</dbReference>